<sequence>MRTSLYADDAALFVAPYKEDIQNLSAILHNFGEVTGLCTNFQKSVIVPIHCGQVNIDEVLDGLPLERASFPLKYLGLPLSIGRLRKEDFQHLVDKATRKIPTWNSKFITTAGRTSLVKSVLASQSIYHLNPLVIPTGTLHSIKKIERAFLWEATDKVSGGKCKVNWDTVCRPKNLGGLGVLNTDFFARALRLRWPWLQWKDPSRIWAGLESPCNKVDMCLFYASTKITLGNVANKIVAFKSIAAYRSGLEINPSVSKKDAEDGLRQELTSRRPLRIKNKNLIDYLFIRSLEIAVLFHLPMQIHTGIAAYRSGLEINPSVSKKDAEDGLRQELTSRRPLRIKNKNLIDYLFIRSLEIAVLFHLPMQIHTGFGDENLDLRKCNPLNLRALLDGERFAECQIVLLHALYPFSREASHLASAYSQVNLDVGLAIPKLSVQGITSSLKELLELAPIKKVMFSTDGYAFPETYYLGTKRAREVVYRVLSAACEDGDLTIHEAIEAVEDIFRRNALNLYRLNVANESVQQNTTSIDGTSTSSLSCSEKDGVLFVRMVWNDASGQHRCRVVPADRFYRTVRNKGVGLGIAAAGFTSFSDAPADGTNLTCTGEIRLVADMSTLLRIPWSRDEEMVMDDMQISSGEASEYCPRNALRKMAKVLLDEFNVTVKAGFENEFYLLTKLASEEHDQWVPYDNSSYCSTSGFDGASSILKEVYSCLKAADIVVEQIHAEGGNGQFEITLKPDLNDHGSGLHVHLSLWENDQNVFMGSSKYNYFGMSRIGERFLAGVYHHLPSILAFTAPHPHSYERIQPNTFSGAYLCWGKENKEAPLRTSCPPGMPLDFVSNFEIKSFDGCANPHLGLAAIIAAGIDGLKRGLKLPPPVESNPADCDAKHKRLPHDLLGSVESLAADKILHELMGDKLVTAVIAVRKAEIEHYSKNPGAFRNLIHRY</sequence>
<evidence type="ECO:0000313" key="2">
    <source>
        <dbReference type="Proteomes" id="UP001732700"/>
    </source>
</evidence>
<dbReference type="Proteomes" id="UP001732700">
    <property type="component" value="Chromosome 6A"/>
</dbReference>
<dbReference type="EnsemblPlants" id="AVESA.00010b.r2.6AG1018180.1">
    <property type="protein sequence ID" value="AVESA.00010b.r2.6AG1018180.1.CDS"/>
    <property type="gene ID" value="AVESA.00010b.r2.6AG1018180"/>
</dbReference>
<keyword evidence="2" id="KW-1185">Reference proteome</keyword>
<name>A0ACD5YST3_AVESA</name>
<reference evidence="1" key="2">
    <citation type="submission" date="2025-09" db="UniProtKB">
        <authorList>
            <consortium name="EnsemblPlants"/>
        </authorList>
    </citation>
    <scope>IDENTIFICATION</scope>
</reference>
<proteinExistence type="predicted"/>
<reference evidence="1" key="1">
    <citation type="submission" date="2021-05" db="EMBL/GenBank/DDBJ databases">
        <authorList>
            <person name="Scholz U."/>
            <person name="Mascher M."/>
            <person name="Fiebig A."/>
        </authorList>
    </citation>
    <scope>NUCLEOTIDE SEQUENCE [LARGE SCALE GENOMIC DNA]</scope>
</reference>
<evidence type="ECO:0000313" key="1">
    <source>
        <dbReference type="EnsemblPlants" id="AVESA.00010b.r2.6AG1018180.1.CDS"/>
    </source>
</evidence>
<accession>A0ACD5YST3</accession>
<protein>
    <submittedName>
        <fullName evidence="1">Uncharacterized protein</fullName>
    </submittedName>
</protein>
<organism evidence="1 2">
    <name type="scientific">Avena sativa</name>
    <name type="common">Oat</name>
    <dbReference type="NCBI Taxonomy" id="4498"/>
    <lineage>
        <taxon>Eukaryota</taxon>
        <taxon>Viridiplantae</taxon>
        <taxon>Streptophyta</taxon>
        <taxon>Embryophyta</taxon>
        <taxon>Tracheophyta</taxon>
        <taxon>Spermatophyta</taxon>
        <taxon>Magnoliopsida</taxon>
        <taxon>Liliopsida</taxon>
        <taxon>Poales</taxon>
        <taxon>Poaceae</taxon>
        <taxon>BOP clade</taxon>
        <taxon>Pooideae</taxon>
        <taxon>Poodae</taxon>
        <taxon>Poeae</taxon>
        <taxon>Poeae Chloroplast Group 1 (Aveneae type)</taxon>
        <taxon>Aveninae</taxon>
        <taxon>Avena</taxon>
    </lineage>
</organism>